<name>A0A2H1HIX3_BRELN</name>
<feature type="transmembrane region" description="Helical" evidence="2">
    <location>
        <begin position="241"/>
        <end position="263"/>
    </location>
</feature>
<keyword evidence="2" id="KW-1133">Transmembrane helix</keyword>
<proteinExistence type="predicted"/>
<protein>
    <submittedName>
        <fullName evidence="3">Uncharacterized protein</fullName>
    </submittedName>
</protein>
<feature type="region of interest" description="Disordered" evidence="1">
    <location>
        <begin position="269"/>
        <end position="311"/>
    </location>
</feature>
<evidence type="ECO:0000313" key="3">
    <source>
        <dbReference type="EMBL" id="SMX62867.1"/>
    </source>
</evidence>
<feature type="region of interest" description="Disordered" evidence="1">
    <location>
        <begin position="1"/>
        <end position="46"/>
    </location>
</feature>
<organism evidence="3 4">
    <name type="scientific">Brevibacterium linens ATCC 9172</name>
    <dbReference type="NCBI Taxonomy" id="1255617"/>
    <lineage>
        <taxon>Bacteria</taxon>
        <taxon>Bacillati</taxon>
        <taxon>Actinomycetota</taxon>
        <taxon>Actinomycetes</taxon>
        <taxon>Micrococcales</taxon>
        <taxon>Brevibacteriaceae</taxon>
        <taxon>Brevibacterium</taxon>
    </lineage>
</organism>
<dbReference type="InterPro" id="IPR046576">
    <property type="entry name" value="DUF6636"/>
</dbReference>
<sequence>MSIPPVPNHPPRPGRRKPAEESPESITTQLFIGKDDSAADGSTQALTPAELQRLRSMVESDGTDATEVLSLEELRGLAAAEGYETGGLPAAPRRVNSDDIAAAEAPSAPKQWNPQPAPHPQQGQWGGEFGAAAQAAASQPQAVGPVQSPTGSDSARSGNSHPGGPGYGQPGRGPAYAAAPAGYAAAPAGYAAGYGPGGPAGPGGTGGPGGPGGPSGPGGPGNPGGPHDPYGRRNDTRKVPVWLWVLAAIALILALGIVGYIVWDSTQGEDTTTVGPTDEPSIGQTDEPEPSDSGSSTAPVAEESFASPSGNIACTIDSERARCVIKDYEYSPPDRPDDCELDDWGSIVVANRDGAGFSCLDAPESNGPARVLGYGDSISAEGMTCTSSKEGMTCKSDDTGVGFNVRRASADFLK</sequence>
<feature type="compositionally biased region" description="Pro residues" evidence="1">
    <location>
        <begin position="1"/>
        <end position="11"/>
    </location>
</feature>
<feature type="region of interest" description="Disordered" evidence="1">
    <location>
        <begin position="201"/>
        <end position="233"/>
    </location>
</feature>
<dbReference type="AlphaFoldDB" id="A0A2H1HIX3"/>
<gene>
    <name evidence="3" type="ORF">BLIN9172_00140</name>
</gene>
<feature type="compositionally biased region" description="Gly residues" evidence="1">
    <location>
        <begin position="201"/>
        <end position="224"/>
    </location>
</feature>
<dbReference type="Pfam" id="PF20341">
    <property type="entry name" value="DUF6636"/>
    <property type="match status" value="1"/>
</dbReference>
<keyword evidence="2" id="KW-0472">Membrane</keyword>
<accession>A0A2H1HIX3</accession>
<feature type="compositionally biased region" description="Polar residues" evidence="1">
    <location>
        <begin position="148"/>
        <end position="160"/>
    </location>
</feature>
<feature type="compositionally biased region" description="Low complexity" evidence="1">
    <location>
        <begin position="130"/>
        <end position="147"/>
    </location>
</feature>
<dbReference type="Proteomes" id="UP000234641">
    <property type="component" value="Unassembled WGS sequence"/>
</dbReference>
<feature type="region of interest" description="Disordered" evidence="1">
    <location>
        <begin position="83"/>
        <end position="172"/>
    </location>
</feature>
<keyword evidence="2" id="KW-0812">Transmembrane</keyword>
<reference evidence="3 4" key="1">
    <citation type="submission" date="2017-03" db="EMBL/GenBank/DDBJ databases">
        <authorList>
            <person name="Afonso C.L."/>
            <person name="Miller P.J."/>
            <person name="Scott M.A."/>
            <person name="Spackman E."/>
            <person name="Goraichik I."/>
            <person name="Dimitrov K.M."/>
            <person name="Suarez D.L."/>
            <person name="Swayne D.E."/>
        </authorList>
    </citation>
    <scope>NUCLEOTIDE SEQUENCE [LARGE SCALE GENOMIC DNA]</scope>
    <source>
        <strain evidence="3 4">ATCC 9172</strain>
    </source>
</reference>
<dbReference type="RefSeq" id="WP_101553406.1">
    <property type="nucleotide sequence ID" value="NZ_FXYY01000001.1"/>
</dbReference>
<feature type="compositionally biased region" description="Gly residues" evidence="1">
    <location>
        <begin position="161"/>
        <end position="171"/>
    </location>
</feature>
<dbReference type="EMBL" id="FXYY01000001">
    <property type="protein sequence ID" value="SMX62867.1"/>
    <property type="molecule type" value="Genomic_DNA"/>
</dbReference>
<evidence type="ECO:0000256" key="2">
    <source>
        <dbReference type="SAM" id="Phobius"/>
    </source>
</evidence>
<evidence type="ECO:0000313" key="4">
    <source>
        <dbReference type="Proteomes" id="UP000234641"/>
    </source>
</evidence>
<evidence type="ECO:0000256" key="1">
    <source>
        <dbReference type="SAM" id="MobiDB-lite"/>
    </source>
</evidence>